<reference evidence="3 4" key="1">
    <citation type="journal article" date="2018" name="Mycol. Prog.">
        <title>Coniella lustricola, a new species from submerged detritus.</title>
        <authorList>
            <person name="Raudabaugh D.B."/>
            <person name="Iturriaga T."/>
            <person name="Carver A."/>
            <person name="Mondo S."/>
            <person name="Pangilinan J."/>
            <person name="Lipzen A."/>
            <person name="He G."/>
            <person name="Amirebrahimi M."/>
            <person name="Grigoriev I.V."/>
            <person name="Miller A.N."/>
        </authorList>
    </citation>
    <scope>NUCLEOTIDE SEQUENCE [LARGE SCALE GENOMIC DNA]</scope>
    <source>
        <strain evidence="3 4">B22-T-1</strain>
    </source>
</reference>
<dbReference type="AlphaFoldDB" id="A0A2T2ZTQ6"/>
<evidence type="ECO:0000256" key="2">
    <source>
        <dbReference type="SAM" id="Phobius"/>
    </source>
</evidence>
<accession>A0A2T2ZTQ6</accession>
<sequence length="209" mass="23614">MLLGRQHKANVPQESEISTQRAESTTSQRPGFFLSCLVSMLRFSDSRFINPMFSTLSHLRQRLKSPCGQSIPTSHCSHWLTPFTRNTSLGRVPLVAIDEQGGGCGSRLLHPMLPFCFGTLDRQRLVDPAVPCQPANPCPYGKSRTSHAFFAMHKLLFFSVVFFVCVFRWHAILCSQLTFRRSDAMFERLKQTLAIPISTKPSCRSIVLH</sequence>
<dbReference type="InParanoid" id="A0A2T2ZTQ6"/>
<keyword evidence="4" id="KW-1185">Reference proteome</keyword>
<name>A0A2T2ZTQ6_9PEZI</name>
<evidence type="ECO:0000313" key="4">
    <source>
        <dbReference type="Proteomes" id="UP000241462"/>
    </source>
</evidence>
<keyword evidence="2" id="KW-1133">Transmembrane helix</keyword>
<feature type="region of interest" description="Disordered" evidence="1">
    <location>
        <begin position="1"/>
        <end position="24"/>
    </location>
</feature>
<evidence type="ECO:0008006" key="5">
    <source>
        <dbReference type="Google" id="ProtNLM"/>
    </source>
</evidence>
<feature type="compositionally biased region" description="Polar residues" evidence="1">
    <location>
        <begin position="12"/>
        <end position="24"/>
    </location>
</feature>
<keyword evidence="2" id="KW-0812">Transmembrane</keyword>
<protein>
    <recommendedName>
        <fullName evidence="5">Transmembrane protein</fullName>
    </recommendedName>
</protein>
<organism evidence="3 4">
    <name type="scientific">Coniella lustricola</name>
    <dbReference type="NCBI Taxonomy" id="2025994"/>
    <lineage>
        <taxon>Eukaryota</taxon>
        <taxon>Fungi</taxon>
        <taxon>Dikarya</taxon>
        <taxon>Ascomycota</taxon>
        <taxon>Pezizomycotina</taxon>
        <taxon>Sordariomycetes</taxon>
        <taxon>Sordariomycetidae</taxon>
        <taxon>Diaporthales</taxon>
        <taxon>Schizoparmaceae</taxon>
        <taxon>Coniella</taxon>
    </lineage>
</organism>
<evidence type="ECO:0000313" key="3">
    <source>
        <dbReference type="EMBL" id="PSR76335.1"/>
    </source>
</evidence>
<evidence type="ECO:0000256" key="1">
    <source>
        <dbReference type="SAM" id="MobiDB-lite"/>
    </source>
</evidence>
<feature type="transmembrane region" description="Helical" evidence="2">
    <location>
        <begin position="155"/>
        <end position="173"/>
    </location>
</feature>
<gene>
    <name evidence="3" type="ORF">BD289DRAFT_176256</name>
</gene>
<proteinExistence type="predicted"/>
<dbReference type="Proteomes" id="UP000241462">
    <property type="component" value="Unassembled WGS sequence"/>
</dbReference>
<keyword evidence="2" id="KW-0472">Membrane</keyword>
<dbReference type="EMBL" id="KZ678713">
    <property type="protein sequence ID" value="PSR76335.1"/>
    <property type="molecule type" value="Genomic_DNA"/>
</dbReference>